<dbReference type="InterPro" id="IPR004589">
    <property type="entry name" value="DNA_helicase_ATP-dep_RecQ"/>
</dbReference>
<dbReference type="InterPro" id="IPR029491">
    <property type="entry name" value="Helicase_HTH"/>
</dbReference>
<keyword evidence="6" id="KW-0238">DNA-binding</keyword>
<dbReference type="GO" id="GO:0006310">
    <property type="term" value="P:DNA recombination"/>
    <property type="evidence" value="ECO:0007669"/>
    <property type="project" value="InterPro"/>
</dbReference>
<evidence type="ECO:0000256" key="6">
    <source>
        <dbReference type="ARBA" id="ARBA00023125"/>
    </source>
</evidence>
<keyword evidence="5" id="KW-0067">ATP-binding</keyword>
<evidence type="ECO:0000259" key="10">
    <source>
        <dbReference type="PROSITE" id="PS51194"/>
    </source>
</evidence>
<keyword evidence="2" id="KW-0547">Nucleotide-binding</keyword>
<dbReference type="GO" id="GO:0043590">
    <property type="term" value="C:bacterial nucleoid"/>
    <property type="evidence" value="ECO:0007669"/>
    <property type="project" value="TreeGrafter"/>
</dbReference>
<dbReference type="InterPro" id="IPR032284">
    <property type="entry name" value="RecQ_Zn-bd"/>
</dbReference>
<dbReference type="EMBL" id="LNQE01000628">
    <property type="protein sequence ID" value="KUG25676.1"/>
    <property type="molecule type" value="Genomic_DNA"/>
</dbReference>
<evidence type="ECO:0000259" key="8">
    <source>
        <dbReference type="PROSITE" id="PS50967"/>
    </source>
</evidence>
<evidence type="ECO:0000256" key="4">
    <source>
        <dbReference type="ARBA" id="ARBA00022806"/>
    </source>
</evidence>
<dbReference type="InterPro" id="IPR002121">
    <property type="entry name" value="HRDC_dom"/>
</dbReference>
<dbReference type="Pfam" id="PF00271">
    <property type="entry name" value="Helicase_C"/>
    <property type="match status" value="1"/>
</dbReference>
<dbReference type="SUPFAM" id="SSF47819">
    <property type="entry name" value="HRDC-like"/>
    <property type="match status" value="1"/>
</dbReference>
<gene>
    <name evidence="11" type="ORF">ASZ90_004496</name>
</gene>
<evidence type="ECO:0000259" key="9">
    <source>
        <dbReference type="PROSITE" id="PS51192"/>
    </source>
</evidence>
<accession>A0A0W8FXW9</accession>
<evidence type="ECO:0000256" key="5">
    <source>
        <dbReference type="ARBA" id="ARBA00022840"/>
    </source>
</evidence>
<organism evidence="11">
    <name type="scientific">hydrocarbon metagenome</name>
    <dbReference type="NCBI Taxonomy" id="938273"/>
    <lineage>
        <taxon>unclassified sequences</taxon>
        <taxon>metagenomes</taxon>
        <taxon>ecological metagenomes</taxon>
    </lineage>
</organism>
<dbReference type="Pfam" id="PF16124">
    <property type="entry name" value="RecQ_Zn_bind"/>
    <property type="match status" value="1"/>
</dbReference>
<feature type="domain" description="HRDC" evidence="8">
    <location>
        <begin position="676"/>
        <end position="756"/>
    </location>
</feature>
<dbReference type="GO" id="GO:0043138">
    <property type="term" value="F:3'-5' DNA helicase activity"/>
    <property type="evidence" value="ECO:0007669"/>
    <property type="project" value="TreeGrafter"/>
</dbReference>
<dbReference type="SMART" id="SM00490">
    <property type="entry name" value="HELICc"/>
    <property type="match status" value="1"/>
</dbReference>
<dbReference type="PROSITE" id="PS50967">
    <property type="entry name" value="HRDC"/>
    <property type="match status" value="1"/>
</dbReference>
<dbReference type="InterPro" id="IPR027417">
    <property type="entry name" value="P-loop_NTPase"/>
</dbReference>
<dbReference type="Gene3D" id="1.10.150.80">
    <property type="entry name" value="HRDC domain"/>
    <property type="match status" value="1"/>
</dbReference>
<evidence type="ECO:0000256" key="1">
    <source>
        <dbReference type="ARBA" id="ARBA00005446"/>
    </source>
</evidence>
<feature type="domain" description="Helicase ATP-binding" evidence="9">
    <location>
        <begin position="27"/>
        <end position="195"/>
    </location>
</feature>
<proteinExistence type="inferred from homology"/>
<dbReference type="InterPro" id="IPR001650">
    <property type="entry name" value="Helicase_C-like"/>
</dbReference>
<dbReference type="GO" id="GO:0030894">
    <property type="term" value="C:replisome"/>
    <property type="evidence" value="ECO:0007669"/>
    <property type="project" value="TreeGrafter"/>
</dbReference>
<dbReference type="PANTHER" id="PTHR13710">
    <property type="entry name" value="DNA HELICASE RECQ FAMILY MEMBER"/>
    <property type="match status" value="1"/>
</dbReference>
<dbReference type="PANTHER" id="PTHR13710:SF84">
    <property type="entry name" value="ATP-DEPENDENT DNA HELICASE RECS-RELATED"/>
    <property type="match status" value="1"/>
</dbReference>
<keyword evidence="3" id="KW-0378">Hydrolase</keyword>
<dbReference type="AlphaFoldDB" id="A0A0W8FXW9"/>
<dbReference type="SMART" id="SM00487">
    <property type="entry name" value="DEXDc"/>
    <property type="match status" value="1"/>
</dbReference>
<dbReference type="Gene3D" id="1.10.10.10">
    <property type="entry name" value="Winged helix-like DNA-binding domain superfamily/Winged helix DNA-binding domain"/>
    <property type="match status" value="1"/>
</dbReference>
<dbReference type="PROSITE" id="PS51192">
    <property type="entry name" value="HELICASE_ATP_BIND_1"/>
    <property type="match status" value="1"/>
</dbReference>
<dbReference type="GO" id="GO:0009378">
    <property type="term" value="F:four-way junction helicase activity"/>
    <property type="evidence" value="ECO:0007669"/>
    <property type="project" value="TreeGrafter"/>
</dbReference>
<evidence type="ECO:0000256" key="3">
    <source>
        <dbReference type="ARBA" id="ARBA00022801"/>
    </source>
</evidence>
<comment type="caution">
    <text evidence="11">The sequence shown here is derived from an EMBL/GenBank/DDBJ whole genome shotgun (WGS) entry which is preliminary data.</text>
</comment>
<dbReference type="InterPro" id="IPR014001">
    <property type="entry name" value="Helicase_ATP-bd"/>
</dbReference>
<comment type="similarity">
    <text evidence="1">Belongs to the helicase family. RecQ subfamily.</text>
</comment>
<dbReference type="Pfam" id="PF00270">
    <property type="entry name" value="DEAD"/>
    <property type="match status" value="1"/>
</dbReference>
<keyword evidence="7" id="KW-0413">Isomerase</keyword>
<dbReference type="InterPro" id="IPR011545">
    <property type="entry name" value="DEAD/DEAH_box_helicase_dom"/>
</dbReference>
<dbReference type="Pfam" id="PF00570">
    <property type="entry name" value="HRDC"/>
    <property type="match status" value="1"/>
</dbReference>
<dbReference type="GO" id="GO:0005737">
    <property type="term" value="C:cytoplasm"/>
    <property type="evidence" value="ECO:0007669"/>
    <property type="project" value="TreeGrafter"/>
</dbReference>
<protein>
    <submittedName>
        <fullName evidence="11">Atp-dependent dna helicase recq</fullName>
    </submittedName>
</protein>
<evidence type="ECO:0000313" key="11">
    <source>
        <dbReference type="EMBL" id="KUG25676.1"/>
    </source>
</evidence>
<dbReference type="Gene3D" id="3.40.50.300">
    <property type="entry name" value="P-loop containing nucleotide triphosphate hydrolases"/>
    <property type="match status" value="2"/>
</dbReference>
<feature type="domain" description="Helicase C-terminal" evidence="10">
    <location>
        <begin position="216"/>
        <end position="365"/>
    </location>
</feature>
<dbReference type="GO" id="GO:0003677">
    <property type="term" value="F:DNA binding"/>
    <property type="evidence" value="ECO:0007669"/>
    <property type="project" value="UniProtKB-KW"/>
</dbReference>
<dbReference type="GO" id="GO:0006281">
    <property type="term" value="P:DNA repair"/>
    <property type="evidence" value="ECO:0007669"/>
    <property type="project" value="TreeGrafter"/>
</dbReference>
<sequence>MLIMTIYQTLEKYFGYKEFRSGQEEIINAIISGKNVLGILPTGAGKSICYQIPALASENFSIVISPLIALMKDQVDSLNTIERTAAFINSSLDYSEVEKVLNDLANNKIKLLYLSPEKLENRLFTERLKKLNPKFLFIDEAHCISEWGHNFRPSYRRIKDFKNFIECENIAAFTATATPEVRNDITEQLNLTDPIVFVKGFERDNLELSVIKGKQKNESLLKIVKSNQLPAIIYASTRRNAESASEYLRQHGINVQFYHAGLSNEMRRIIQDDFSNDRIPVIAATNAFGMGIDKKDIRLIVHYNLPSSIENYYQEIGRAGRDGKLSKVYLLYDEKDKNIHKFLINSSYPSREQIEIVYQSICDYGKVAFGSTSDKPISLENELIIHLKTRDINSSLLNSSLRILEESGYIKHESGYNSGYFIQFLVSLNQLKKYSSNLGNEIVVDILLILLREFGSTAFEQKLKIDIEKIAGTLGIYHNSVINELEYLSSRGLIEFDKPTASAGVHIITPRVKKENLRIKMIDLLRQKSHAENRLEEMINYAFSKECRFRFMLKYFGEEASSYSCGKCDICTGSEEDHSINEFIESKILELLSEAESSLSTNKIVEILTGDSEEAESIFYTPFASCSHFSSKQIKQCLKELQQSGKIINNNEKEFELFELEFKLDLDSKTEHSSEYEPHLKLFNSLRQIRTEVSQKFGQAPKLICPDDVLKSIAENRPATVSELLSVKGFTQRMYHKFGEEILSAVKENVKEFDENKILETKKVPDNIKHIFELVKKRYSLKDISKLTKLPEAVVSMQIESLIILFPDLIIDSLVDYKKTMKIKDTIHSGITNLKELKQTLGSQISYGEIRIILAKESLKSSTSF</sequence>
<evidence type="ECO:0000256" key="2">
    <source>
        <dbReference type="ARBA" id="ARBA00022741"/>
    </source>
</evidence>
<keyword evidence="4 11" id="KW-0347">Helicase</keyword>
<dbReference type="GO" id="GO:0005524">
    <property type="term" value="F:ATP binding"/>
    <property type="evidence" value="ECO:0007669"/>
    <property type="project" value="UniProtKB-KW"/>
</dbReference>
<dbReference type="NCBIfam" id="TIGR00614">
    <property type="entry name" value="recQ_fam"/>
    <property type="match status" value="1"/>
</dbReference>
<dbReference type="SMART" id="SM00341">
    <property type="entry name" value="HRDC"/>
    <property type="match status" value="1"/>
</dbReference>
<name>A0A0W8FXW9_9ZZZZ</name>
<dbReference type="Pfam" id="PF14493">
    <property type="entry name" value="HTH_40"/>
    <property type="match status" value="1"/>
</dbReference>
<dbReference type="SUPFAM" id="SSF52540">
    <property type="entry name" value="P-loop containing nucleoside triphosphate hydrolases"/>
    <property type="match status" value="1"/>
</dbReference>
<evidence type="ECO:0000256" key="7">
    <source>
        <dbReference type="ARBA" id="ARBA00023235"/>
    </source>
</evidence>
<dbReference type="CDD" id="cd17920">
    <property type="entry name" value="DEXHc_RecQ"/>
    <property type="match status" value="1"/>
</dbReference>
<dbReference type="FunFam" id="3.40.50.300:FF:001389">
    <property type="entry name" value="ATP-dependent DNA helicase RecQ"/>
    <property type="match status" value="1"/>
</dbReference>
<dbReference type="PROSITE" id="PS51194">
    <property type="entry name" value="HELICASE_CTER"/>
    <property type="match status" value="1"/>
</dbReference>
<dbReference type="GO" id="GO:0016787">
    <property type="term" value="F:hydrolase activity"/>
    <property type="evidence" value="ECO:0007669"/>
    <property type="project" value="UniProtKB-KW"/>
</dbReference>
<reference evidence="11" key="1">
    <citation type="journal article" date="2015" name="Proc. Natl. Acad. Sci. U.S.A.">
        <title>Networks of energetic and metabolic interactions define dynamics in microbial communities.</title>
        <authorList>
            <person name="Embree M."/>
            <person name="Liu J.K."/>
            <person name="Al-Bassam M.M."/>
            <person name="Zengler K."/>
        </authorList>
    </citation>
    <scope>NUCLEOTIDE SEQUENCE</scope>
</reference>
<dbReference type="InterPro" id="IPR044876">
    <property type="entry name" value="HRDC_dom_sf"/>
</dbReference>
<dbReference type="InterPro" id="IPR036388">
    <property type="entry name" value="WH-like_DNA-bd_sf"/>
</dbReference>
<dbReference type="InterPro" id="IPR010997">
    <property type="entry name" value="HRDC-like_sf"/>
</dbReference>